<feature type="transmembrane region" description="Helical" evidence="1">
    <location>
        <begin position="715"/>
        <end position="733"/>
    </location>
</feature>
<organism evidence="2 3">
    <name type="scientific">Pseudoalteromonas carrageenovora IAM 12662</name>
    <dbReference type="NCBI Taxonomy" id="1314868"/>
    <lineage>
        <taxon>Bacteria</taxon>
        <taxon>Pseudomonadati</taxon>
        <taxon>Pseudomonadota</taxon>
        <taxon>Gammaproteobacteria</taxon>
        <taxon>Alteromonadales</taxon>
        <taxon>Pseudoalteromonadaceae</taxon>
        <taxon>Pseudoalteromonas</taxon>
    </lineage>
</organism>
<keyword evidence="1" id="KW-0472">Membrane</keyword>
<feature type="transmembrane region" description="Helical" evidence="1">
    <location>
        <begin position="418"/>
        <end position="438"/>
    </location>
</feature>
<dbReference type="RefSeq" id="WP_104643934.1">
    <property type="nucleotide sequence ID" value="NZ_LT965929.1"/>
</dbReference>
<feature type="transmembrane region" description="Helical" evidence="1">
    <location>
        <begin position="660"/>
        <end position="681"/>
    </location>
</feature>
<sequence length="779" mass="87078">MMVSNLGFELLTQWRRWRGQYLKLAILLLGFALTAALLSIALRLGSMLFYENPSWTNTNKPLYTLGRLSEDNRLSAVSKQALDQLKTLPMVEDVSWLVFKEFNFSIDNAKLSNVRSAIFSPNMADNLAIDVLKNNKVSGAWITEKFWRETLKSDANIKGKILSYKRLERGIQILGVLNKKYNHVGVNHVDVWLPEDILRYSTPFTNDSMVDRFLQAAPLYYGVFSAKMSFDPEQTKKQLESIDLSVKGMSFGKSPLPLVIFSGINFDPKSYQHMVLLWQLLLGLIVTLFFILTFSLFSISSSKAIVFADEYKTLQLLGAQSYDFIRPALLFSCLKIVVISLLSVLSLYLLSQLITSSTSYQLLFTDKGLSVDSVSFISAIAMITVSVILCSLIPLVNLLKGSLFIRMANTRVSLFQQALAGGILVIQLSVALTATYALSNVALSQWQKYKHSNINLSVAQVSVDSGHFAISWRQALNKIQQVDPQAVILSPPFEKLQQYTLAGQGAKEAMDIKTSYVSSHFFDLLDVDIQGKQLANWQNGVIINHALAKHLSSTQKLSSLIGTTISYGLENQQLTIIGITENIPHWGRRQSIMPTLYLPLNTYDEEVLKNFSILSNNINALSNNSDFNRWLSEQASNINIHKAAALADILAKFDQQSTDLLWFGFVITLIILAGIFSGLWYQVLAQLRLDKQSICVLLAIGATDGFIVFNRCRQILFAFILALIACFIFYKLIGSTLLGFDLLALFIALLTTLILCVTATLSPLVKLLKTPIQQALRDL</sequence>
<evidence type="ECO:0000256" key="1">
    <source>
        <dbReference type="SAM" id="Phobius"/>
    </source>
</evidence>
<accession>A0A2K4XEU5</accession>
<proteinExistence type="predicted"/>
<protein>
    <recommendedName>
        <fullName evidence="4">ABC transporter permease</fullName>
    </recommendedName>
</protein>
<reference evidence="2 3" key="1">
    <citation type="submission" date="2017-11" db="EMBL/GenBank/DDBJ databases">
        <authorList>
            <person name="Han C.G."/>
        </authorList>
    </citation>
    <scope>NUCLEOTIDE SEQUENCE [LARGE SCALE GENOMIC DNA]</scope>
    <source>
        <strain evidence="3">ATCC 43555</strain>
    </source>
</reference>
<feature type="transmembrane region" description="Helical" evidence="1">
    <location>
        <begin position="21"/>
        <end position="42"/>
    </location>
</feature>
<feature type="transmembrane region" description="Helical" evidence="1">
    <location>
        <begin position="374"/>
        <end position="398"/>
    </location>
</feature>
<dbReference type="OrthoDB" id="6402828at2"/>
<dbReference type="GeneID" id="93665534"/>
<dbReference type="Proteomes" id="UP000238288">
    <property type="component" value="Chromosome PCAR9b"/>
</dbReference>
<evidence type="ECO:0000313" key="3">
    <source>
        <dbReference type="Proteomes" id="UP000238288"/>
    </source>
</evidence>
<evidence type="ECO:0000313" key="2">
    <source>
        <dbReference type="EMBL" id="SOU42825.1"/>
    </source>
</evidence>
<dbReference type="EMBL" id="LT965929">
    <property type="protein sequence ID" value="SOU42825.1"/>
    <property type="molecule type" value="Genomic_DNA"/>
</dbReference>
<feature type="transmembrane region" description="Helical" evidence="1">
    <location>
        <begin position="740"/>
        <end position="761"/>
    </location>
</feature>
<dbReference type="AlphaFoldDB" id="A0A2K4XEU5"/>
<feature type="transmembrane region" description="Helical" evidence="1">
    <location>
        <begin position="276"/>
        <end position="297"/>
    </location>
</feature>
<evidence type="ECO:0008006" key="4">
    <source>
        <dbReference type="Google" id="ProtNLM"/>
    </source>
</evidence>
<keyword evidence="1" id="KW-1133">Transmembrane helix</keyword>
<gene>
    <name evidence="2" type="ORF">PCAR9_B0352</name>
</gene>
<name>A0A2K4XEU5_PSEVC</name>
<feature type="transmembrane region" description="Helical" evidence="1">
    <location>
        <begin position="328"/>
        <end position="354"/>
    </location>
</feature>
<feature type="transmembrane region" description="Helical" evidence="1">
    <location>
        <begin position="693"/>
        <end position="709"/>
    </location>
</feature>
<keyword evidence="1" id="KW-0812">Transmembrane</keyword>